<dbReference type="AlphaFoldDB" id="A0A7R9KJS0"/>
<reference evidence="2" key="1">
    <citation type="submission" date="2020-11" db="EMBL/GenBank/DDBJ databases">
        <authorList>
            <person name="Tran Van P."/>
        </authorList>
    </citation>
    <scope>NUCLEOTIDE SEQUENCE</scope>
</reference>
<dbReference type="GO" id="GO:0009653">
    <property type="term" value="P:anatomical structure morphogenesis"/>
    <property type="evidence" value="ECO:0007669"/>
    <property type="project" value="TreeGrafter"/>
</dbReference>
<dbReference type="Gene3D" id="3.50.4.10">
    <property type="entry name" value="Hepatocyte Growth Factor"/>
    <property type="match status" value="1"/>
</dbReference>
<evidence type="ECO:0000313" key="3">
    <source>
        <dbReference type="Proteomes" id="UP000759131"/>
    </source>
</evidence>
<organism evidence="2">
    <name type="scientific">Medioppia subpectinata</name>
    <dbReference type="NCBI Taxonomy" id="1979941"/>
    <lineage>
        <taxon>Eukaryota</taxon>
        <taxon>Metazoa</taxon>
        <taxon>Ecdysozoa</taxon>
        <taxon>Arthropoda</taxon>
        <taxon>Chelicerata</taxon>
        <taxon>Arachnida</taxon>
        <taxon>Acari</taxon>
        <taxon>Acariformes</taxon>
        <taxon>Sarcoptiformes</taxon>
        <taxon>Oribatida</taxon>
        <taxon>Brachypylina</taxon>
        <taxon>Oppioidea</taxon>
        <taxon>Oppiidae</taxon>
        <taxon>Medioppia</taxon>
    </lineage>
</organism>
<evidence type="ECO:0000313" key="2">
    <source>
        <dbReference type="EMBL" id="CAD7624258.1"/>
    </source>
</evidence>
<dbReference type="PANTHER" id="PTHR47327:SF1">
    <property type="entry name" value="RE15579P"/>
    <property type="match status" value="1"/>
</dbReference>
<name>A0A7R9KJS0_9ACAR</name>
<proteinExistence type="predicted"/>
<accession>A0A7R9KJS0</accession>
<dbReference type="PANTHER" id="PTHR47327">
    <property type="entry name" value="FI18240P1-RELATED"/>
    <property type="match status" value="1"/>
</dbReference>
<dbReference type="EMBL" id="CAJPIZ010002204">
    <property type="protein sequence ID" value="CAG2104688.1"/>
    <property type="molecule type" value="Genomic_DNA"/>
</dbReference>
<protein>
    <recommendedName>
        <fullName evidence="1">Apple domain-containing protein</fullName>
    </recommendedName>
</protein>
<dbReference type="InterPro" id="IPR052774">
    <property type="entry name" value="Celegans_DevNeuronal_Protein"/>
</dbReference>
<dbReference type="PROSITE" id="PS50948">
    <property type="entry name" value="PAN"/>
    <property type="match status" value="1"/>
</dbReference>
<dbReference type="Proteomes" id="UP000759131">
    <property type="component" value="Unassembled WGS sequence"/>
</dbReference>
<dbReference type="SMART" id="SM00473">
    <property type="entry name" value="PAN_AP"/>
    <property type="match status" value="1"/>
</dbReference>
<dbReference type="EMBL" id="OC856779">
    <property type="protein sequence ID" value="CAD7624258.1"/>
    <property type="molecule type" value="Genomic_DNA"/>
</dbReference>
<sequence length="182" mass="20875">MYIIFNFKFYQNVCNRLWAFERFPNRVLRGLDNAIIYTSNKEACLAACLNEVRFVCRSVEFNYLTLQCHLSEYDRRSPGAFPVDLVESQGVDYFENACLQSDDICQDQRAYDYAKLGMPLNKVAHYVELNYYPDKELLTGRKTGLLIGCIDDSVVQTSEDAIGKALESPQTIAHILCVQDIQ</sequence>
<evidence type="ECO:0000259" key="1">
    <source>
        <dbReference type="PROSITE" id="PS50948"/>
    </source>
</evidence>
<gene>
    <name evidence="2" type="ORF">OSB1V03_LOCUS4703</name>
</gene>
<dbReference type="SUPFAM" id="SSF57414">
    <property type="entry name" value="Hairpin loop containing domain-like"/>
    <property type="match status" value="1"/>
</dbReference>
<keyword evidence="3" id="KW-1185">Reference proteome</keyword>
<dbReference type="InterPro" id="IPR003609">
    <property type="entry name" value="Pan_app"/>
</dbReference>
<feature type="domain" description="Apple" evidence="1">
    <location>
        <begin position="14"/>
        <end position="98"/>
    </location>
</feature>
<dbReference type="OrthoDB" id="5775605at2759"/>
<dbReference type="Pfam" id="PF00024">
    <property type="entry name" value="PAN_1"/>
    <property type="match status" value="1"/>
</dbReference>
<dbReference type="CDD" id="cd01099">
    <property type="entry name" value="PAN_AP_HGF"/>
    <property type="match status" value="1"/>
</dbReference>